<comment type="subcellular location">
    <subcellularLocation>
        <location evidence="1">Nucleus</location>
    </subcellularLocation>
</comment>
<gene>
    <name evidence="4" type="ORF">H4R20_005232</name>
</gene>
<dbReference type="InterPro" id="IPR000953">
    <property type="entry name" value="Chromo/chromo_shadow_dom"/>
</dbReference>
<feature type="domain" description="Chromo" evidence="3">
    <location>
        <begin position="132"/>
        <end position="180"/>
    </location>
</feature>
<evidence type="ECO:0000256" key="2">
    <source>
        <dbReference type="ARBA" id="ARBA00023242"/>
    </source>
</evidence>
<evidence type="ECO:0000313" key="5">
    <source>
        <dbReference type="Proteomes" id="UP001140094"/>
    </source>
</evidence>
<accession>A0A9W8HT54</accession>
<evidence type="ECO:0000259" key="3">
    <source>
        <dbReference type="PROSITE" id="PS50013"/>
    </source>
</evidence>
<proteinExistence type="predicted"/>
<dbReference type="Proteomes" id="UP001140094">
    <property type="component" value="Unassembled WGS sequence"/>
</dbReference>
<dbReference type="GO" id="GO:0005634">
    <property type="term" value="C:nucleus"/>
    <property type="evidence" value="ECO:0007669"/>
    <property type="project" value="UniProtKB-SubCell"/>
</dbReference>
<protein>
    <recommendedName>
        <fullName evidence="3">Chromo domain-containing protein</fullName>
    </recommendedName>
</protein>
<dbReference type="InterPro" id="IPR051219">
    <property type="entry name" value="Heterochromatin_chromo-domain"/>
</dbReference>
<dbReference type="Pfam" id="PF00385">
    <property type="entry name" value="Chromo"/>
    <property type="match status" value="1"/>
</dbReference>
<dbReference type="CDD" id="cd00024">
    <property type="entry name" value="CD_CSD"/>
    <property type="match status" value="1"/>
</dbReference>
<dbReference type="AlphaFoldDB" id="A0A9W8HT54"/>
<sequence>MHDSFNEQPLEVLYKPCDLPAHPGTIRDVCEQHVCLGFNLSKYQMHMVLDFNKKHPAADLQHGDHMVLIDHAAGKHKVVPMGPFHIQTVAQNGGYTLEWDDTADAPEPLMGTFKTHHLIPVDKAMRLPDDVYEVDFIHNHRLRVGKVPLYLVHWRGYRAQHDTWEPATNFDDPSLVTAYQATKPPMVQAQLQESMQWATRQVTKCRAAGKAGGDVVGISRG</sequence>
<dbReference type="EMBL" id="JANBUO010001666">
    <property type="protein sequence ID" value="KAJ2797301.1"/>
    <property type="molecule type" value="Genomic_DNA"/>
</dbReference>
<dbReference type="InterPro" id="IPR023780">
    <property type="entry name" value="Chromo_domain"/>
</dbReference>
<dbReference type="SMART" id="SM00298">
    <property type="entry name" value="CHROMO"/>
    <property type="match status" value="1"/>
</dbReference>
<organism evidence="4 5">
    <name type="scientific">Coemansia guatemalensis</name>
    <dbReference type="NCBI Taxonomy" id="2761395"/>
    <lineage>
        <taxon>Eukaryota</taxon>
        <taxon>Fungi</taxon>
        <taxon>Fungi incertae sedis</taxon>
        <taxon>Zoopagomycota</taxon>
        <taxon>Kickxellomycotina</taxon>
        <taxon>Kickxellomycetes</taxon>
        <taxon>Kickxellales</taxon>
        <taxon>Kickxellaceae</taxon>
        <taxon>Coemansia</taxon>
    </lineage>
</organism>
<dbReference type="OrthoDB" id="10267344at2759"/>
<dbReference type="InterPro" id="IPR016197">
    <property type="entry name" value="Chromo-like_dom_sf"/>
</dbReference>
<dbReference type="SUPFAM" id="SSF54160">
    <property type="entry name" value="Chromo domain-like"/>
    <property type="match status" value="1"/>
</dbReference>
<evidence type="ECO:0000256" key="1">
    <source>
        <dbReference type="ARBA" id="ARBA00004123"/>
    </source>
</evidence>
<evidence type="ECO:0000313" key="4">
    <source>
        <dbReference type="EMBL" id="KAJ2797301.1"/>
    </source>
</evidence>
<dbReference type="PANTHER" id="PTHR22812">
    <property type="entry name" value="CHROMOBOX PROTEIN"/>
    <property type="match status" value="1"/>
</dbReference>
<comment type="caution">
    <text evidence="4">The sequence shown here is derived from an EMBL/GenBank/DDBJ whole genome shotgun (WGS) entry which is preliminary data.</text>
</comment>
<name>A0A9W8HT54_9FUNG</name>
<dbReference type="Gene3D" id="2.40.50.40">
    <property type="match status" value="1"/>
</dbReference>
<keyword evidence="2" id="KW-0539">Nucleus</keyword>
<dbReference type="PROSITE" id="PS50013">
    <property type="entry name" value="CHROMO_2"/>
    <property type="match status" value="1"/>
</dbReference>
<reference evidence="4" key="1">
    <citation type="submission" date="2022-07" db="EMBL/GenBank/DDBJ databases">
        <title>Phylogenomic reconstructions and comparative analyses of Kickxellomycotina fungi.</title>
        <authorList>
            <person name="Reynolds N.K."/>
            <person name="Stajich J.E."/>
            <person name="Barry K."/>
            <person name="Grigoriev I.V."/>
            <person name="Crous P."/>
            <person name="Smith M.E."/>
        </authorList>
    </citation>
    <scope>NUCLEOTIDE SEQUENCE</scope>
    <source>
        <strain evidence="4">NRRL 1565</strain>
    </source>
</reference>
<keyword evidence="5" id="KW-1185">Reference proteome</keyword>